<feature type="compositionally biased region" description="Polar residues" evidence="1">
    <location>
        <begin position="1"/>
        <end position="16"/>
    </location>
</feature>
<gene>
    <name evidence="2" type="ORF">Egran_07089</name>
</gene>
<dbReference type="AlphaFoldDB" id="A0A232LLW3"/>
<comment type="caution">
    <text evidence="2">The sequence shown here is derived from an EMBL/GenBank/DDBJ whole genome shotgun (WGS) entry which is preliminary data.</text>
</comment>
<reference evidence="2 3" key="1">
    <citation type="journal article" date="2015" name="Environ. Microbiol.">
        <title>Metagenome sequence of Elaphomyces granulatus from sporocarp tissue reveals Ascomycota ectomycorrhizal fingerprints of genome expansion and a Proteobacteria-rich microbiome.</title>
        <authorList>
            <person name="Quandt C.A."/>
            <person name="Kohler A."/>
            <person name="Hesse C.N."/>
            <person name="Sharpton T.J."/>
            <person name="Martin F."/>
            <person name="Spatafora J.W."/>
        </authorList>
    </citation>
    <scope>NUCLEOTIDE SEQUENCE [LARGE SCALE GENOMIC DNA]</scope>
    <source>
        <strain evidence="2 3">OSC145934</strain>
    </source>
</reference>
<dbReference type="GO" id="GO:0031011">
    <property type="term" value="C:Ino80 complex"/>
    <property type="evidence" value="ECO:0007669"/>
    <property type="project" value="InterPro"/>
</dbReference>
<evidence type="ECO:0000256" key="1">
    <source>
        <dbReference type="SAM" id="MobiDB-lite"/>
    </source>
</evidence>
<keyword evidence="3" id="KW-1185">Reference proteome</keyword>
<dbReference type="OrthoDB" id="4093188at2759"/>
<dbReference type="EMBL" id="NPHW01007553">
    <property type="protein sequence ID" value="OXV05143.1"/>
    <property type="molecule type" value="Genomic_DNA"/>
</dbReference>
<feature type="compositionally biased region" description="Basic and acidic residues" evidence="1">
    <location>
        <begin position="214"/>
        <end position="236"/>
    </location>
</feature>
<dbReference type="Pfam" id="PF08193">
    <property type="entry name" value="INO80_Ies4"/>
    <property type="match status" value="1"/>
</dbReference>
<evidence type="ECO:0000313" key="2">
    <source>
        <dbReference type="EMBL" id="OXV05143.1"/>
    </source>
</evidence>
<feature type="compositionally biased region" description="Polar residues" evidence="1">
    <location>
        <begin position="73"/>
        <end position="83"/>
    </location>
</feature>
<feature type="compositionally biased region" description="Basic residues" evidence="1">
    <location>
        <begin position="133"/>
        <end position="143"/>
    </location>
</feature>
<dbReference type="PANTHER" id="PTHR28061">
    <property type="entry name" value="INO EIGHTY SUBUNIT 4"/>
    <property type="match status" value="1"/>
</dbReference>
<evidence type="ECO:0008006" key="4">
    <source>
        <dbReference type="Google" id="ProtNLM"/>
    </source>
</evidence>
<protein>
    <recommendedName>
        <fullName evidence="4">INO80 complex, subunit Ies4</fullName>
    </recommendedName>
</protein>
<dbReference type="PANTHER" id="PTHR28061:SF1">
    <property type="entry name" value="INO80 COMPLEX SUBUNIT 4"/>
    <property type="match status" value="1"/>
</dbReference>
<sequence>MPAVTTTPTSSSNGRSTKSDRSNRTVVLRLAPDLLSRFPSNVTSSKSKKNSSKESSSKGNPSKENPSKENQSKEIASPSSTSADPVAPPSSVDNASDAASTPAAPTPRKKGIPGPKPGSKRSLNQMGEVLPKPRGKPGPKKKPRLEDGIADQSKLMPAPHKLGPKANQGAINAGLRALDRTGAPCRKWQRKPFELKSFTGILWQVPIWRTPRPKKLDLDLDGRDGALETGDSDSKANIDGSIVPSEKSNSGDGELTPLPTSIATSPAPVIAMAA</sequence>
<evidence type="ECO:0000313" key="3">
    <source>
        <dbReference type="Proteomes" id="UP000243515"/>
    </source>
</evidence>
<name>A0A232LLW3_9EURO</name>
<dbReference type="InterPro" id="IPR013175">
    <property type="entry name" value="INO80_su_Ies4"/>
</dbReference>
<feature type="region of interest" description="Disordered" evidence="1">
    <location>
        <begin position="1"/>
        <end position="169"/>
    </location>
</feature>
<organism evidence="2 3">
    <name type="scientific">Elaphomyces granulatus</name>
    <dbReference type="NCBI Taxonomy" id="519963"/>
    <lineage>
        <taxon>Eukaryota</taxon>
        <taxon>Fungi</taxon>
        <taxon>Dikarya</taxon>
        <taxon>Ascomycota</taxon>
        <taxon>Pezizomycotina</taxon>
        <taxon>Eurotiomycetes</taxon>
        <taxon>Eurotiomycetidae</taxon>
        <taxon>Eurotiales</taxon>
        <taxon>Elaphomycetaceae</taxon>
        <taxon>Elaphomyces</taxon>
    </lineage>
</organism>
<accession>A0A232LLW3</accession>
<dbReference type="GO" id="GO:0006338">
    <property type="term" value="P:chromatin remodeling"/>
    <property type="evidence" value="ECO:0007669"/>
    <property type="project" value="InterPro"/>
</dbReference>
<proteinExistence type="predicted"/>
<feature type="region of interest" description="Disordered" evidence="1">
    <location>
        <begin position="213"/>
        <end position="274"/>
    </location>
</feature>
<dbReference type="Proteomes" id="UP000243515">
    <property type="component" value="Unassembled WGS sequence"/>
</dbReference>